<name>A0A3B1AVR0_9ZZZZ</name>
<accession>A0A3B1AVR0</accession>
<gene>
    <name evidence="1" type="ORF">MNBD_ALPHA03-453</name>
</gene>
<dbReference type="EMBL" id="UOFW01000224">
    <property type="protein sequence ID" value="VAX07832.1"/>
    <property type="molecule type" value="Genomic_DNA"/>
</dbReference>
<sequence>MALRIEYVRTAHSKINWRRGADDLFFDPSTEVLRIGVILHMD</sequence>
<proteinExistence type="predicted"/>
<dbReference type="AlphaFoldDB" id="A0A3B1AVR0"/>
<reference evidence="1" key="1">
    <citation type="submission" date="2018-06" db="EMBL/GenBank/DDBJ databases">
        <authorList>
            <person name="Zhirakovskaya E."/>
        </authorList>
    </citation>
    <scope>NUCLEOTIDE SEQUENCE</scope>
</reference>
<protein>
    <submittedName>
        <fullName evidence="1">Uncharacterized protein</fullName>
    </submittedName>
</protein>
<evidence type="ECO:0000313" key="1">
    <source>
        <dbReference type="EMBL" id="VAX07832.1"/>
    </source>
</evidence>
<organism evidence="1">
    <name type="scientific">hydrothermal vent metagenome</name>
    <dbReference type="NCBI Taxonomy" id="652676"/>
    <lineage>
        <taxon>unclassified sequences</taxon>
        <taxon>metagenomes</taxon>
        <taxon>ecological metagenomes</taxon>
    </lineage>
</organism>